<dbReference type="OrthoDB" id="205182at2759"/>
<dbReference type="InterPro" id="IPR001611">
    <property type="entry name" value="Leu-rich_rpt"/>
</dbReference>
<evidence type="ECO:0000256" key="2">
    <source>
        <dbReference type="SAM" id="SignalP"/>
    </source>
</evidence>
<dbReference type="PANTHER" id="PTHR48009:SF4">
    <property type="entry name" value="LEUCINE-RICH REPEAT (LRR) FAMILY PROTEIN"/>
    <property type="match status" value="1"/>
</dbReference>
<keyword evidence="2" id="KW-0732">Signal</keyword>
<feature type="region of interest" description="Disordered" evidence="1">
    <location>
        <begin position="603"/>
        <end position="628"/>
    </location>
</feature>
<feature type="signal peptide" evidence="2">
    <location>
        <begin position="1"/>
        <end position="19"/>
    </location>
</feature>
<feature type="region of interest" description="Disordered" evidence="1">
    <location>
        <begin position="445"/>
        <end position="507"/>
    </location>
</feature>
<evidence type="ECO:0000313" key="4">
    <source>
        <dbReference type="Proteomes" id="UP000322899"/>
    </source>
</evidence>
<dbReference type="EMBL" id="VLTO01000079">
    <property type="protein sequence ID" value="KAA0167682.1"/>
    <property type="molecule type" value="Genomic_DNA"/>
</dbReference>
<dbReference type="Gene3D" id="3.80.10.10">
    <property type="entry name" value="Ribonuclease Inhibitor"/>
    <property type="match status" value="1"/>
</dbReference>
<sequence>MLRALALAAACLGAAHVAAEPSANARGSDSLARPTALAAEHDRVCNARFPLNEAVYNELRASPECWSDRDSSPLDCAMPAPIEAVHAEAVASNISSLWSTILPMYVAGFVDAMGMDASQLDSMVASRGSSPDRVQAALRAIGTLAEFVKHSPMLKPVLGNYELRHSAILYHARHAVVSPQQLAAAPPVHHDDLAAWRDLHDAMGGSQWHKCARLRDDPCRCAYVFCSPRRMPGGGAALADPAAEAALAEDEDADDAEADEAGLAWRAEAASGTGSSRDGSRWTLRVTLLTLVEEPMLVGALPASLARMEGLRGLVLTNMGDVVSNACSRRFATTVLGRLRLRYLGADFHLTGLAAAAKARSAQLPLLRWLRSMSVELGGVSSTSDSGSEWSFSRERTRQAASAMVELALAEAGSAPQAPPVGGQVHASTVGHDFYGEDAEWAIDEDEDEDEDNDEDADEEAGGEGGHGGNAGSAARRRRRDARSPLEHMADNEGAAAAGGSAGDEAGAIGSHEAAEMRAHLDADGLDEGPSTLADMAQVVVELSAQQLADAARGLGMGSGDALLMAFRAEPQTDGAGRAMTDADLRHDAALTDMEQRRKWLATRQADSDADLPRPRLENSEAESVTPAELLDSAHIIASAAVEAARRPGSEDEKAGPWRVLSALMDGAGAATDGVAVPWFAGAWRWTPGKAVPAPMAFVVRATVARALHEGMTAGQARRAASIALEGLTLARTQTDVSTSADHVCAPQAIAPADPVAAARDAAEVAEASAAAASGGGWDAPGAAIGVESLSPSAEQRAREEAGLSLARDQLAAYQHRVPGGQPPRAVAWVCALGQLRRLGVTGSVTGLPSCLGRRLGHLVELDVRGCRFGFDPLVRHPLPPALRQLNATLRSFIGFQQGSRMCPPPGSMWHPSGGAVALTAAMAAASGEDPPEWCARPDWRSWRVTREGGGGGGGSGSSAERSLAGTGVFAASAPGYDPTRMRCRPLFEALSDFKGEPAWQCVALPQEGPQQVDPQTAVSEGWAIRFDVTEGPDAAPWWWWSRLEKFWIDGNFAYGRLPERMGELWPNMRTLDLYSNSLEGGIPASFGLMRKLHQVQLQHNRLSGRIPEKLFHPDTLPVLSVLRLQLNPDLEGCIHSEAYAGEKLPMLDTQLVGTKVLREGCGAGAVRRSRAAASKR</sequence>
<evidence type="ECO:0000256" key="1">
    <source>
        <dbReference type="SAM" id="MobiDB-lite"/>
    </source>
</evidence>
<feature type="compositionally biased region" description="Low complexity" evidence="1">
    <location>
        <begin position="492"/>
        <end position="507"/>
    </location>
</feature>
<dbReference type="SUPFAM" id="SSF52058">
    <property type="entry name" value="L domain-like"/>
    <property type="match status" value="1"/>
</dbReference>
<dbReference type="AlphaFoldDB" id="A0A5A8DQJ1"/>
<comment type="caution">
    <text evidence="3">The sequence shown here is derived from an EMBL/GenBank/DDBJ whole genome shotgun (WGS) entry which is preliminary data.</text>
</comment>
<dbReference type="PANTHER" id="PTHR48009">
    <property type="entry name" value="LEUCINE-RICH REPEAT (LRR) FAMILY PROTEIN"/>
    <property type="match status" value="1"/>
</dbReference>
<accession>A0A5A8DQJ1</accession>
<dbReference type="InterPro" id="IPR053213">
    <property type="entry name" value="RLP29"/>
</dbReference>
<feature type="chain" id="PRO_5023086174" description="Leucine-rich repeat-containing N-terminal plant-type domain-containing protein" evidence="2">
    <location>
        <begin position="20"/>
        <end position="1177"/>
    </location>
</feature>
<dbReference type="Pfam" id="PF00560">
    <property type="entry name" value="LRR_1"/>
    <property type="match status" value="1"/>
</dbReference>
<name>A0A5A8DQJ1_CAFRO</name>
<protein>
    <recommendedName>
        <fullName evidence="5">Leucine-rich repeat-containing N-terminal plant-type domain-containing protein</fullName>
    </recommendedName>
</protein>
<feature type="compositionally biased region" description="Acidic residues" evidence="1">
    <location>
        <begin position="445"/>
        <end position="462"/>
    </location>
</feature>
<evidence type="ECO:0000313" key="3">
    <source>
        <dbReference type="EMBL" id="KAA0167682.1"/>
    </source>
</evidence>
<feature type="compositionally biased region" description="Basic and acidic residues" evidence="1">
    <location>
        <begin position="482"/>
        <end position="491"/>
    </location>
</feature>
<gene>
    <name evidence="3" type="ORF">FNF27_07244</name>
</gene>
<evidence type="ECO:0008006" key="5">
    <source>
        <dbReference type="Google" id="ProtNLM"/>
    </source>
</evidence>
<dbReference type="Proteomes" id="UP000322899">
    <property type="component" value="Unassembled WGS sequence"/>
</dbReference>
<dbReference type="InterPro" id="IPR032675">
    <property type="entry name" value="LRR_dom_sf"/>
</dbReference>
<proteinExistence type="predicted"/>
<organism evidence="3 4">
    <name type="scientific">Cafeteria roenbergensis</name>
    <name type="common">Marine flagellate</name>
    <dbReference type="NCBI Taxonomy" id="33653"/>
    <lineage>
        <taxon>Eukaryota</taxon>
        <taxon>Sar</taxon>
        <taxon>Stramenopiles</taxon>
        <taxon>Bigyra</taxon>
        <taxon>Opalozoa</taxon>
        <taxon>Bicosoecida</taxon>
        <taxon>Cafeteriaceae</taxon>
        <taxon>Cafeteria</taxon>
    </lineage>
</organism>
<reference evidence="3 4" key="1">
    <citation type="submission" date="2019-07" db="EMBL/GenBank/DDBJ databases">
        <title>Genomes of Cafeteria roenbergensis.</title>
        <authorList>
            <person name="Fischer M.G."/>
            <person name="Hackl T."/>
            <person name="Roman M."/>
        </authorList>
    </citation>
    <scope>NUCLEOTIDE SEQUENCE [LARGE SCALE GENOMIC DNA]</scope>
    <source>
        <strain evidence="3 4">E4-10P</strain>
    </source>
</reference>